<evidence type="ECO:0000313" key="2">
    <source>
        <dbReference type="Proteomes" id="UP000651050"/>
    </source>
</evidence>
<dbReference type="RefSeq" id="WP_196988231.1">
    <property type="nucleotide sequence ID" value="NZ_JADWYS010000001.1"/>
</dbReference>
<proteinExistence type="predicted"/>
<dbReference type="EMBL" id="JADWYS010000001">
    <property type="protein sequence ID" value="MBG9390494.1"/>
    <property type="molecule type" value="Genomic_DNA"/>
</dbReference>
<dbReference type="SUPFAM" id="SSF141130">
    <property type="entry name" value="Acetamidase/Formamidase-like"/>
    <property type="match status" value="1"/>
</dbReference>
<dbReference type="AlphaFoldDB" id="A0A931H865"/>
<name>A0A931H865_9BURK</name>
<gene>
    <name evidence="1" type="ORF">I5803_20860</name>
</gene>
<dbReference type="Proteomes" id="UP000651050">
    <property type="component" value="Unassembled WGS sequence"/>
</dbReference>
<dbReference type="Gene3D" id="2.60.120.580">
    <property type="entry name" value="Acetamidase/Formamidase-like domains"/>
    <property type="match status" value="1"/>
</dbReference>
<reference evidence="1" key="1">
    <citation type="submission" date="2020-11" db="EMBL/GenBank/DDBJ databases">
        <title>Bacterial whole genome sequence for Caenimonas sp. DR4.4.</title>
        <authorList>
            <person name="Le V."/>
            <person name="Ko S.-R."/>
            <person name="Ahn C.-Y."/>
            <person name="Oh H.-M."/>
        </authorList>
    </citation>
    <scope>NUCLEOTIDE SEQUENCE</scope>
    <source>
        <strain evidence="1">DR4.4</strain>
    </source>
</reference>
<evidence type="ECO:0000313" key="1">
    <source>
        <dbReference type="EMBL" id="MBG9390494.1"/>
    </source>
</evidence>
<dbReference type="InterPro" id="IPR004304">
    <property type="entry name" value="FmdA_AmdA"/>
</dbReference>
<dbReference type="PANTHER" id="PTHR31891">
    <property type="entry name" value="FORMAMIDASE C869.04-RELATED"/>
    <property type="match status" value="1"/>
</dbReference>
<sequence>MIAEINENGREGAVDASRRSWLGAAAGCAALAAGCGSLPPAGALRPVGSARTHTVVCNAKTVRVGLLDPASKPAATIDSGDIVHYPDTWLNWANEPRYGMSFEEREPIRRRYPNGPYSNIGPIHVRGAEPGDVIEIRTLKARPIAWGWNSAPRNVGALPEDFDKPYLKYFRFDANRETAEFSPGIRLKLHPGQGMFATQPPGDKPVSAILNGAYGGKLGLHELVEGTALFLPVFHPGGRVWTGNSHAVQGDGMVNQTALETAMEDLRIQYVLHKRVPLALPIAETPTHWIGVGFGRDLDNALVGGLRGLLAWTSEALEMDRADAYALWSLAGSFRATKFARQLQTIYTQVPAQTMHGMLPKSVLSPEIQQRLSASLRRGNEGAA</sequence>
<dbReference type="Pfam" id="PF03069">
    <property type="entry name" value="FmdA_AmdA"/>
    <property type="match status" value="1"/>
</dbReference>
<dbReference type="InterPro" id="IPR006311">
    <property type="entry name" value="TAT_signal"/>
</dbReference>
<comment type="caution">
    <text evidence="1">The sequence shown here is derived from an EMBL/GenBank/DDBJ whole genome shotgun (WGS) entry which is preliminary data.</text>
</comment>
<keyword evidence="2" id="KW-1185">Reference proteome</keyword>
<dbReference type="PANTHER" id="PTHR31891:SF1">
    <property type="entry name" value="FORMAMIDASE C869.04-RELATED"/>
    <property type="match status" value="1"/>
</dbReference>
<dbReference type="Gene3D" id="3.10.28.20">
    <property type="entry name" value="Acetamidase/Formamidase-like domains"/>
    <property type="match status" value="1"/>
</dbReference>
<organism evidence="1 2">
    <name type="scientific">Caenimonas aquaedulcis</name>
    <dbReference type="NCBI Taxonomy" id="2793270"/>
    <lineage>
        <taxon>Bacteria</taxon>
        <taxon>Pseudomonadati</taxon>
        <taxon>Pseudomonadota</taxon>
        <taxon>Betaproteobacteria</taxon>
        <taxon>Burkholderiales</taxon>
        <taxon>Comamonadaceae</taxon>
        <taxon>Caenimonas</taxon>
    </lineage>
</organism>
<accession>A0A931H865</accession>
<dbReference type="GO" id="GO:0016811">
    <property type="term" value="F:hydrolase activity, acting on carbon-nitrogen (but not peptide) bonds, in linear amides"/>
    <property type="evidence" value="ECO:0007669"/>
    <property type="project" value="InterPro"/>
</dbReference>
<dbReference type="PROSITE" id="PS51318">
    <property type="entry name" value="TAT"/>
    <property type="match status" value="1"/>
</dbReference>
<protein>
    <submittedName>
        <fullName evidence="1">Acetamidase/formamidase family protein</fullName>
    </submittedName>
</protein>